<comment type="caution">
    <text evidence="3">The sequence shown here is derived from an EMBL/GenBank/DDBJ whole genome shotgun (WGS) entry which is preliminary data.</text>
</comment>
<evidence type="ECO:0000259" key="2">
    <source>
        <dbReference type="Pfam" id="PF14130"/>
    </source>
</evidence>
<dbReference type="InterPro" id="IPR025382">
    <property type="entry name" value="Cap4-like_endonuclease_dom"/>
</dbReference>
<sequence>MEQSDSGGVGAKKGFLYQDYAAAYFLLKMLRDKSIISIRCEVTDDIDVVYQDYIEYVQVKTTDAERKWTLKEFTEPSYNYAEPTGRQRKKQKVSNNDSILHKSMNCDNDTSKRSKFRILSPRDVLKPLIFLKTLFHARPEKTGRSELLFQLKKKISDYKSPNGNDVEYWLDNATWEVIPTPEQLELECRKMILQSAYSKGYMLNIDRDCDVILNSILNTLTKKSATSRIIYSAKDKSYLRHDFFDWFYKELDSITKDSSNNVKIYTKSASELQAVLREFTSRTDIYADKSFVGDKNCSGLEGKYEMRRYRYDHIAKSIKKWLPEVLLTPSELADIRPENFETKIKEYAKRIDKNIGALPKMVAHVLLHSVIRTTTGSQPIPAYLYVDDDRETCFENVHIVIRDHSEDQLWMGFSYFVKDDFEGCLTEIVDNFFDLLSSDAFADKKAKILDVKEDRFLVSHDIDKLLLSTTSIDECLDSFRFVFFIGYESEHLSCKSADLADDYQDKIIDEVYKRFGGVIDGLIDKDEFMQDLHIDVYLYPIPCVDNLLTTAQKEFEVS</sequence>
<evidence type="ECO:0000313" key="3">
    <source>
        <dbReference type="EMBL" id="MER2491225.1"/>
    </source>
</evidence>
<feature type="domain" description="CD-NTase associated protein 4-like DNA endonuclease" evidence="2">
    <location>
        <begin position="6"/>
        <end position="224"/>
    </location>
</feature>
<dbReference type="EMBL" id="JBELOE010000093">
    <property type="protein sequence ID" value="MER2491225.1"/>
    <property type="molecule type" value="Genomic_DNA"/>
</dbReference>
<keyword evidence="4" id="KW-1185">Reference proteome</keyword>
<protein>
    <submittedName>
        <fullName evidence="3">DsDNA nuclease domain-containing protein</fullName>
    </submittedName>
</protein>
<evidence type="ECO:0000313" key="4">
    <source>
        <dbReference type="Proteomes" id="UP001467690"/>
    </source>
</evidence>
<name>A0ABV1REN8_9ALTE</name>
<dbReference type="InterPro" id="IPR014976">
    <property type="entry name" value="AbpA_HamA_C"/>
</dbReference>
<accession>A0ABV1REN8</accession>
<proteinExistence type="predicted"/>
<gene>
    <name evidence="3" type="ORF">ABS311_04945</name>
</gene>
<organism evidence="3 4">
    <name type="scientific">Catenovulum sediminis</name>
    <dbReference type="NCBI Taxonomy" id="1740262"/>
    <lineage>
        <taxon>Bacteria</taxon>
        <taxon>Pseudomonadati</taxon>
        <taxon>Pseudomonadota</taxon>
        <taxon>Gammaproteobacteria</taxon>
        <taxon>Alteromonadales</taxon>
        <taxon>Alteromonadaceae</taxon>
        <taxon>Catenovulum</taxon>
    </lineage>
</organism>
<dbReference type="Pfam" id="PF14130">
    <property type="entry name" value="Cap4_nuclease"/>
    <property type="match status" value="1"/>
</dbReference>
<dbReference type="Pfam" id="PF08878">
    <property type="entry name" value="HamA"/>
    <property type="match status" value="1"/>
</dbReference>
<evidence type="ECO:0000259" key="1">
    <source>
        <dbReference type="Pfam" id="PF08878"/>
    </source>
</evidence>
<reference evidence="3 4" key="1">
    <citation type="submission" date="2024-06" db="EMBL/GenBank/DDBJ databases">
        <authorList>
            <person name="Chen R.Y."/>
        </authorList>
    </citation>
    <scope>NUCLEOTIDE SEQUENCE [LARGE SCALE GENOMIC DNA]</scope>
    <source>
        <strain evidence="3 4">D2</strain>
    </source>
</reference>
<dbReference type="Proteomes" id="UP001467690">
    <property type="component" value="Unassembled WGS sequence"/>
</dbReference>
<feature type="domain" description="Anti-bacteriophage protein A/HamA C-terminal" evidence="1">
    <location>
        <begin position="293"/>
        <end position="553"/>
    </location>
</feature>
<dbReference type="RefSeq" id="WP_350400892.1">
    <property type="nucleotide sequence ID" value="NZ_JBELOE010000093.1"/>
</dbReference>